<dbReference type="KEGG" id="aht:ANTHELSMS3_02981"/>
<proteinExistence type="inferred from homology"/>
<gene>
    <name evidence="3" type="ORF">ANTHELSMS3_02981</name>
</gene>
<evidence type="ECO:0000256" key="2">
    <source>
        <dbReference type="ARBA" id="ARBA00023304"/>
    </source>
</evidence>
<evidence type="ECO:0000313" key="4">
    <source>
        <dbReference type="Proteomes" id="UP000203589"/>
    </source>
</evidence>
<name>A0A222E604_9RHOB</name>
<dbReference type="PANTHER" id="PTHR42743">
    <property type="entry name" value="AMINO-ACID AMINOTRANSFERASE"/>
    <property type="match status" value="1"/>
</dbReference>
<dbReference type="SUPFAM" id="SSF52540">
    <property type="entry name" value="P-loop containing nucleoside triphosphate hydrolases"/>
    <property type="match status" value="1"/>
</dbReference>
<comment type="similarity">
    <text evidence="1">Belongs to the class-IV pyridoxal-phosphate-dependent aminotransferase family.</text>
</comment>
<dbReference type="PANTHER" id="PTHR42743:SF11">
    <property type="entry name" value="AMINODEOXYCHORISMATE LYASE"/>
    <property type="match status" value="1"/>
</dbReference>
<evidence type="ECO:0000256" key="1">
    <source>
        <dbReference type="ARBA" id="ARBA00009320"/>
    </source>
</evidence>
<dbReference type="Proteomes" id="UP000203589">
    <property type="component" value="Chromosome"/>
</dbReference>
<dbReference type="InterPro" id="IPR050571">
    <property type="entry name" value="Class-IV_PLP-Dep_Aminotrnsfr"/>
</dbReference>
<keyword evidence="2" id="KW-0028">Amino-acid biosynthesis</keyword>
<dbReference type="Pfam" id="PF19798">
    <property type="entry name" value="Sulfotransfer_5"/>
    <property type="match status" value="1"/>
</dbReference>
<dbReference type="GO" id="GO:0009082">
    <property type="term" value="P:branched-chain amino acid biosynthetic process"/>
    <property type="evidence" value="ECO:0007669"/>
    <property type="project" value="UniProtKB-KW"/>
</dbReference>
<keyword evidence="3" id="KW-0808">Transferase</keyword>
<sequence>MNIACWSGPRNLSTALMYAFGARPDCAVWDEPFYATYLDRTGIDHPMRDEIIAAGLTDWAEVARRCAAPDPEGAAHLYLKLMTHHVLDGDSLDWAAKAAHVFLIRHPARVLASYAVKRENPDLADIGFAQQSAIFQTVRARGWRYAVIDSNDIRRAPESALRALCDAINLPFDPTMLSWPAGGHAGDGVWAAHWYDAVHRSTGFAGAEGPMPAVDPALSAVHDAALPHYQQMRAETLRIPA</sequence>
<dbReference type="AlphaFoldDB" id="A0A222E604"/>
<keyword evidence="2" id="KW-0100">Branched-chain amino acid biosynthesis</keyword>
<accession>A0A222E604</accession>
<organism evidence="3 4">
    <name type="scientific">Antarctobacter heliothermus</name>
    <dbReference type="NCBI Taxonomy" id="74033"/>
    <lineage>
        <taxon>Bacteria</taxon>
        <taxon>Pseudomonadati</taxon>
        <taxon>Pseudomonadota</taxon>
        <taxon>Alphaproteobacteria</taxon>
        <taxon>Rhodobacterales</taxon>
        <taxon>Roseobacteraceae</taxon>
        <taxon>Antarctobacter</taxon>
    </lineage>
</organism>
<dbReference type="Gene3D" id="3.40.50.300">
    <property type="entry name" value="P-loop containing nucleotide triphosphate hydrolases"/>
    <property type="match status" value="1"/>
</dbReference>
<dbReference type="InterPro" id="IPR027417">
    <property type="entry name" value="P-loop_NTPase"/>
</dbReference>
<evidence type="ECO:0000313" key="3">
    <source>
        <dbReference type="EMBL" id="ASP21633.1"/>
    </source>
</evidence>
<dbReference type="GO" id="GO:0008483">
    <property type="term" value="F:transaminase activity"/>
    <property type="evidence" value="ECO:0007669"/>
    <property type="project" value="UniProtKB-KW"/>
</dbReference>
<dbReference type="RefSeq" id="WP_094035520.1">
    <property type="nucleotide sequence ID" value="NZ_CP022540.1"/>
</dbReference>
<dbReference type="OrthoDB" id="272985at2"/>
<keyword evidence="3" id="KW-0032">Aminotransferase</keyword>
<protein>
    <submittedName>
        <fullName evidence="3">Branched chain amino acid aminotransferase</fullName>
    </submittedName>
</protein>
<keyword evidence="4" id="KW-1185">Reference proteome</keyword>
<reference evidence="3 4" key="1">
    <citation type="submission" date="2017-07" db="EMBL/GenBank/DDBJ databases">
        <title>Genome Sequence of Antarctobacter heliothermus Strain SMS3 Isolated from a culture of the Diatom Skeletonema marinoi.</title>
        <authorList>
            <person name="Topel M."/>
            <person name="Pinder M.I.M."/>
            <person name="Johansson O.N."/>
            <person name="Kourtchenko O."/>
            <person name="Godhe A."/>
            <person name="Clarke A.K."/>
        </authorList>
    </citation>
    <scope>NUCLEOTIDE SEQUENCE [LARGE SCALE GENOMIC DNA]</scope>
    <source>
        <strain evidence="3 4">SMS3</strain>
    </source>
</reference>
<dbReference type="EMBL" id="CP022540">
    <property type="protein sequence ID" value="ASP21633.1"/>
    <property type="molecule type" value="Genomic_DNA"/>
</dbReference>